<gene>
    <name evidence="2" type="ORF">KL86CLO1_10172</name>
</gene>
<name>A0A212IX88_9FIRM</name>
<feature type="transmembrane region" description="Helical" evidence="1">
    <location>
        <begin position="109"/>
        <end position="126"/>
    </location>
</feature>
<dbReference type="EMBL" id="FLUN01000001">
    <property type="protein sequence ID" value="SBV91841.1"/>
    <property type="molecule type" value="Genomic_DNA"/>
</dbReference>
<reference evidence="2" key="1">
    <citation type="submission" date="2016-04" db="EMBL/GenBank/DDBJ databases">
        <authorList>
            <person name="Evans L.H."/>
            <person name="Alamgir A."/>
            <person name="Owens N."/>
            <person name="Weber N.D."/>
            <person name="Virtaneva K."/>
            <person name="Barbian K."/>
            <person name="Babar A."/>
            <person name="Rosenke K."/>
        </authorList>
    </citation>
    <scope>NUCLEOTIDE SEQUENCE</scope>
    <source>
        <strain evidence="2">86</strain>
    </source>
</reference>
<proteinExistence type="predicted"/>
<sequence>MASSAVKPEMRSSTSIWALLTVAMDSRSSSRAVSLFWMVSSFFSMFSVFLSMFSSFCWSLRSCFWSSMRCSLESRSKSLRAFRISSLASTSASRFLLSALLMASLMMRLASSSALAISFSAVRLRIWTPMGTPMTITPTKSATAPTNTVIQIGNMGIRYTSLSSIFIIFHKTACAKGPGLSIPHKNWKSKKPLSKMLYLIYFSAGMPLCQGNS</sequence>
<organism evidence="2">
    <name type="scientific">uncultured Eubacteriales bacterium</name>
    <dbReference type="NCBI Taxonomy" id="172733"/>
    <lineage>
        <taxon>Bacteria</taxon>
        <taxon>Bacillati</taxon>
        <taxon>Bacillota</taxon>
        <taxon>Clostridia</taxon>
        <taxon>Eubacteriales</taxon>
        <taxon>environmental samples</taxon>
    </lineage>
</organism>
<keyword evidence="1" id="KW-0812">Transmembrane</keyword>
<keyword evidence="1" id="KW-1133">Transmembrane helix</keyword>
<evidence type="ECO:0000313" key="2">
    <source>
        <dbReference type="EMBL" id="SBV91841.1"/>
    </source>
</evidence>
<evidence type="ECO:0000256" key="1">
    <source>
        <dbReference type="SAM" id="Phobius"/>
    </source>
</evidence>
<dbReference type="AlphaFoldDB" id="A0A212IX88"/>
<accession>A0A212IX88</accession>
<protein>
    <submittedName>
        <fullName evidence="2">Uncharacterized protein</fullName>
    </submittedName>
</protein>
<feature type="transmembrane region" description="Helical" evidence="1">
    <location>
        <begin position="42"/>
        <end position="60"/>
    </location>
</feature>
<keyword evidence="1" id="KW-0472">Membrane</keyword>